<dbReference type="PANTHER" id="PTHR31704">
    <property type="entry name" value="MYB/SANT-LIKE DNA-BINDING DOMAIN PROTEIN-RELATED"/>
    <property type="match status" value="1"/>
</dbReference>
<keyword evidence="1" id="KW-0812">Transmembrane</keyword>
<name>A0AAP0WN80_LIQFO</name>
<dbReference type="EMBL" id="JBBPBK010000012">
    <property type="protein sequence ID" value="KAK9273670.1"/>
    <property type="molecule type" value="Genomic_DNA"/>
</dbReference>
<comment type="caution">
    <text evidence="2">The sequence shown here is derived from an EMBL/GenBank/DDBJ whole genome shotgun (WGS) entry which is preliminary data.</text>
</comment>
<protein>
    <submittedName>
        <fullName evidence="2">Uncharacterized protein</fullName>
    </submittedName>
</protein>
<evidence type="ECO:0000313" key="2">
    <source>
        <dbReference type="EMBL" id="KAK9273670.1"/>
    </source>
</evidence>
<keyword evidence="3" id="KW-1185">Reference proteome</keyword>
<dbReference type="PANTHER" id="PTHR31704:SF37">
    <property type="entry name" value="HEAT SHOCK PROTEIN"/>
    <property type="match status" value="1"/>
</dbReference>
<proteinExistence type="predicted"/>
<gene>
    <name evidence="2" type="ORF">L1049_018480</name>
</gene>
<evidence type="ECO:0000313" key="3">
    <source>
        <dbReference type="Proteomes" id="UP001415857"/>
    </source>
</evidence>
<accession>A0AAP0WN80</accession>
<sequence length="213" mass="24349">MVGEKYKSKFSFFYLLFFLQLNIYVIIALSTQMLPEAAKFRVKGLEHTFKLDELFMDVVATGASAWAPTSGQMPPLYQQSSEVEDEIDVENDDGFEGDNIENTSLISLDCDRKRAMFEKGRKQNKTKKKVGRAAKLERQFDRICDAVENRNSPTSIIHTDKPRCSIEEVMTVMGAMPECPLGSELYMIGVHLFKLRDNREIFKCLPNDEIKIS</sequence>
<reference evidence="2 3" key="1">
    <citation type="journal article" date="2024" name="Plant J.">
        <title>Genome sequences and population genomics reveal climatic adaptation and genomic divergence between two closely related sweetgum species.</title>
        <authorList>
            <person name="Xu W.Q."/>
            <person name="Ren C.Q."/>
            <person name="Zhang X.Y."/>
            <person name="Comes H.P."/>
            <person name="Liu X.H."/>
            <person name="Li Y.G."/>
            <person name="Kettle C.J."/>
            <person name="Jalonen R."/>
            <person name="Gaisberger H."/>
            <person name="Ma Y.Z."/>
            <person name="Qiu Y.X."/>
        </authorList>
    </citation>
    <scope>NUCLEOTIDE SEQUENCE [LARGE SCALE GENOMIC DNA]</scope>
    <source>
        <strain evidence="2">Hangzhou</strain>
    </source>
</reference>
<dbReference type="Proteomes" id="UP001415857">
    <property type="component" value="Unassembled WGS sequence"/>
</dbReference>
<evidence type="ECO:0000256" key="1">
    <source>
        <dbReference type="SAM" id="Phobius"/>
    </source>
</evidence>
<keyword evidence="1" id="KW-0472">Membrane</keyword>
<organism evidence="2 3">
    <name type="scientific">Liquidambar formosana</name>
    <name type="common">Formosan gum</name>
    <dbReference type="NCBI Taxonomy" id="63359"/>
    <lineage>
        <taxon>Eukaryota</taxon>
        <taxon>Viridiplantae</taxon>
        <taxon>Streptophyta</taxon>
        <taxon>Embryophyta</taxon>
        <taxon>Tracheophyta</taxon>
        <taxon>Spermatophyta</taxon>
        <taxon>Magnoliopsida</taxon>
        <taxon>eudicotyledons</taxon>
        <taxon>Gunneridae</taxon>
        <taxon>Pentapetalae</taxon>
        <taxon>Saxifragales</taxon>
        <taxon>Altingiaceae</taxon>
        <taxon>Liquidambar</taxon>
    </lineage>
</organism>
<keyword evidence="1" id="KW-1133">Transmembrane helix</keyword>
<dbReference type="AlphaFoldDB" id="A0AAP0WN80"/>
<feature type="transmembrane region" description="Helical" evidence="1">
    <location>
        <begin position="12"/>
        <end position="34"/>
    </location>
</feature>